<dbReference type="Proteomes" id="UP000887562">
    <property type="component" value="Unplaced"/>
</dbReference>
<dbReference type="Gene3D" id="3.40.30.10">
    <property type="entry name" value="Glutaredoxin"/>
    <property type="match status" value="1"/>
</dbReference>
<dbReference type="Gene3D" id="3.10.20.90">
    <property type="entry name" value="Phosphatidylinositol 3-kinase Catalytic Subunit, Chain A, domain 1"/>
    <property type="match status" value="1"/>
</dbReference>
<feature type="region of interest" description="Disordered" evidence="4">
    <location>
        <begin position="276"/>
        <end position="335"/>
    </location>
</feature>
<dbReference type="InterPro" id="IPR006577">
    <property type="entry name" value="UAS"/>
</dbReference>
<evidence type="ECO:0000256" key="4">
    <source>
        <dbReference type="SAM" id="MobiDB-lite"/>
    </source>
</evidence>
<dbReference type="PANTHER" id="PTHR23322:SF6">
    <property type="entry name" value="UBX DOMAIN-CONTAINING PROTEIN 7"/>
    <property type="match status" value="1"/>
</dbReference>
<reference evidence="7" key="1">
    <citation type="submission" date="2022-11" db="UniProtKB">
        <authorList>
            <consortium name="WormBaseParasite"/>
        </authorList>
    </citation>
    <scope>IDENTIFICATION</scope>
</reference>
<keyword evidence="6" id="KW-1185">Reference proteome</keyword>
<dbReference type="InterPro" id="IPR009060">
    <property type="entry name" value="UBA-like_sf"/>
</dbReference>
<feature type="region of interest" description="Disordered" evidence="4">
    <location>
        <begin position="60"/>
        <end position="89"/>
    </location>
</feature>
<dbReference type="InterPro" id="IPR038584">
    <property type="entry name" value="Ribosomal_bL33_sf"/>
</dbReference>
<keyword evidence="3" id="KW-0687">Ribonucleoprotein</keyword>
<feature type="compositionally biased region" description="Low complexity" evidence="4">
    <location>
        <begin position="67"/>
        <end position="84"/>
    </location>
</feature>
<evidence type="ECO:0000313" key="7">
    <source>
        <dbReference type="WBParaSite" id="maker-E.canG7_contigs_6005-snap-gene-0.20-mRNA-1"/>
    </source>
</evidence>
<sequence length="510" mass="56258">MSGMIEHFCELTGCDAYTAKSFLDANDGNLQMAVDLFYASNTPQISPSEPPTSQPAFAHEVAKRPGPSGASNNAPSTSSNNLNTVGCPPLGNLPSPDQKRITLEQLFAPPYDLMHSGNLRQAMEAARIRRKWILVSLYDDSCFDCRVLNRDVWKDYRIISLIKKNFNIKSPDGMLYRNRFTCIDSATHIAFLNPFTGEQKIFWNHLKTPLSKFLLAHPTPLGSDCDISKTNTFATTVANVSGPYLRSAPGETELAEPSGLESKYYPLKTRRLKAANGTSASALPSASAHGSATHTSPEALTATPSTSSGFTTTAKHSSSLKRRSLDVSSEAGPSKRSLVEDDADFLRFVDLALEEDDGEDAKILYEDVDSPISGEEKPAASVKELPPVTDPTNAFRVALRFPCGQRTVLSLEPSLRLKSLFSYLKSKGYPSSKFELVRVWVMSTQTTQGFVKTVMVMMESVVTGHRMVGFRPRQMTTKKEVIAFDPLVQRHVLYREIKKIRSLRKAGTRD</sequence>
<dbReference type="SUPFAM" id="SSF52833">
    <property type="entry name" value="Thioredoxin-like"/>
    <property type="match status" value="1"/>
</dbReference>
<dbReference type="CDD" id="cd14348">
    <property type="entry name" value="UBA_p47"/>
    <property type="match status" value="1"/>
</dbReference>
<evidence type="ECO:0000313" key="6">
    <source>
        <dbReference type="Proteomes" id="UP000887562"/>
    </source>
</evidence>
<proteinExistence type="inferred from homology"/>
<dbReference type="Pfam" id="PF14555">
    <property type="entry name" value="UBA_4"/>
    <property type="match status" value="1"/>
</dbReference>
<protein>
    <submittedName>
        <fullName evidence="7">UAS domain-containing protein</fullName>
    </submittedName>
</protein>
<dbReference type="SUPFAM" id="SSF54236">
    <property type="entry name" value="Ubiquitin-like"/>
    <property type="match status" value="1"/>
</dbReference>
<evidence type="ECO:0000256" key="3">
    <source>
        <dbReference type="ARBA" id="ARBA00023274"/>
    </source>
</evidence>
<dbReference type="InterPro" id="IPR036249">
    <property type="entry name" value="Thioredoxin-like_sf"/>
</dbReference>
<accession>A0A915EXW9</accession>
<dbReference type="GO" id="GO:0005840">
    <property type="term" value="C:ribosome"/>
    <property type="evidence" value="ECO:0007669"/>
    <property type="project" value="UniProtKB-KW"/>
</dbReference>
<dbReference type="Gene3D" id="2.20.28.120">
    <property type="entry name" value="Ribosomal protein L33"/>
    <property type="match status" value="1"/>
</dbReference>
<evidence type="ECO:0000259" key="5">
    <source>
        <dbReference type="SMART" id="SM00594"/>
    </source>
</evidence>
<keyword evidence="2" id="KW-0689">Ribosomal protein</keyword>
<dbReference type="AlphaFoldDB" id="A0A915EXW9"/>
<dbReference type="WBParaSite" id="maker-E.canG7_contigs_6005-snap-gene-0.20-mRNA-1">
    <property type="protein sequence ID" value="maker-E.canG7_contigs_6005-snap-gene-0.20-mRNA-1"/>
    <property type="gene ID" value="EcG7_07174"/>
</dbReference>
<dbReference type="Pfam" id="PF13899">
    <property type="entry name" value="Thioredoxin_7"/>
    <property type="match status" value="1"/>
</dbReference>
<dbReference type="GO" id="GO:1990904">
    <property type="term" value="C:ribonucleoprotein complex"/>
    <property type="evidence" value="ECO:0007669"/>
    <property type="project" value="UniProtKB-KW"/>
</dbReference>
<organism evidence="6 7">
    <name type="scientific">Echinococcus canadensis</name>
    <dbReference type="NCBI Taxonomy" id="519352"/>
    <lineage>
        <taxon>Eukaryota</taxon>
        <taxon>Metazoa</taxon>
        <taxon>Spiralia</taxon>
        <taxon>Lophotrochozoa</taxon>
        <taxon>Platyhelminthes</taxon>
        <taxon>Cestoda</taxon>
        <taxon>Eucestoda</taxon>
        <taxon>Cyclophyllidea</taxon>
        <taxon>Taeniidae</taxon>
        <taxon>Echinococcus</taxon>
        <taxon>Echinococcus canadensis group</taxon>
    </lineage>
</organism>
<comment type="similarity">
    <text evidence="1">Belongs to the bacterial ribosomal protein bL33 family.</text>
</comment>
<dbReference type="Gene3D" id="1.10.8.10">
    <property type="entry name" value="DNA helicase RuvA subunit, C-terminal domain"/>
    <property type="match status" value="1"/>
</dbReference>
<dbReference type="GO" id="GO:0043130">
    <property type="term" value="F:ubiquitin binding"/>
    <property type="evidence" value="ECO:0007669"/>
    <property type="project" value="TreeGrafter"/>
</dbReference>
<dbReference type="SMART" id="SM00594">
    <property type="entry name" value="UAS"/>
    <property type="match status" value="1"/>
</dbReference>
<name>A0A915EXW9_9CEST</name>
<dbReference type="InterPro" id="IPR029071">
    <property type="entry name" value="Ubiquitin-like_domsf"/>
</dbReference>
<evidence type="ECO:0000256" key="1">
    <source>
        <dbReference type="ARBA" id="ARBA00007596"/>
    </source>
</evidence>
<feature type="compositionally biased region" description="Polar residues" evidence="4">
    <location>
        <begin position="302"/>
        <end position="317"/>
    </location>
</feature>
<dbReference type="PANTHER" id="PTHR23322">
    <property type="entry name" value="FAS-ASSOCIATED PROTEIN"/>
    <property type="match status" value="1"/>
</dbReference>
<dbReference type="GO" id="GO:0043161">
    <property type="term" value="P:proteasome-mediated ubiquitin-dependent protein catabolic process"/>
    <property type="evidence" value="ECO:0007669"/>
    <property type="project" value="TreeGrafter"/>
</dbReference>
<evidence type="ECO:0000256" key="2">
    <source>
        <dbReference type="ARBA" id="ARBA00022980"/>
    </source>
</evidence>
<feature type="compositionally biased region" description="Low complexity" evidence="4">
    <location>
        <begin position="285"/>
        <end position="296"/>
    </location>
</feature>
<dbReference type="GO" id="GO:0005634">
    <property type="term" value="C:nucleus"/>
    <property type="evidence" value="ECO:0007669"/>
    <property type="project" value="TreeGrafter"/>
</dbReference>
<dbReference type="InterPro" id="IPR050730">
    <property type="entry name" value="UBX_domain-protein"/>
</dbReference>
<dbReference type="SUPFAM" id="SSF46934">
    <property type="entry name" value="UBA-like"/>
    <property type="match status" value="1"/>
</dbReference>
<feature type="domain" description="UAS" evidence="5">
    <location>
        <begin position="102"/>
        <end position="216"/>
    </location>
</feature>